<keyword evidence="2" id="KW-1185">Reference proteome</keyword>
<evidence type="ECO:0000313" key="1">
    <source>
        <dbReference type="EMBL" id="EME44123.1"/>
    </source>
</evidence>
<reference evidence="2" key="1">
    <citation type="journal article" date="2012" name="PLoS Genet.">
        <title>The genomes of the fungal plant pathogens Cladosporium fulvum and Dothistroma septosporum reveal adaptation to different hosts and lifestyles but also signatures of common ancestry.</title>
        <authorList>
            <person name="de Wit P.J.G.M."/>
            <person name="van der Burgt A."/>
            <person name="Oekmen B."/>
            <person name="Stergiopoulos I."/>
            <person name="Abd-Elsalam K.A."/>
            <person name="Aerts A.L."/>
            <person name="Bahkali A.H."/>
            <person name="Beenen H.G."/>
            <person name="Chettri P."/>
            <person name="Cox M.P."/>
            <person name="Datema E."/>
            <person name="de Vries R.P."/>
            <person name="Dhillon B."/>
            <person name="Ganley A.R."/>
            <person name="Griffiths S.A."/>
            <person name="Guo Y."/>
            <person name="Hamelin R.C."/>
            <person name="Henrissat B."/>
            <person name="Kabir M.S."/>
            <person name="Jashni M.K."/>
            <person name="Kema G."/>
            <person name="Klaubauf S."/>
            <person name="Lapidus A."/>
            <person name="Levasseur A."/>
            <person name="Lindquist E."/>
            <person name="Mehrabi R."/>
            <person name="Ohm R.A."/>
            <person name="Owen T.J."/>
            <person name="Salamov A."/>
            <person name="Schwelm A."/>
            <person name="Schijlen E."/>
            <person name="Sun H."/>
            <person name="van den Burg H.A."/>
            <person name="van Ham R.C.H.J."/>
            <person name="Zhang S."/>
            <person name="Goodwin S.B."/>
            <person name="Grigoriev I.V."/>
            <person name="Collemare J."/>
            <person name="Bradshaw R.E."/>
        </authorList>
    </citation>
    <scope>NUCLEOTIDE SEQUENCE [LARGE SCALE GENOMIC DNA]</scope>
    <source>
        <strain evidence="2">NZE10 / CBS 128990</strain>
    </source>
</reference>
<dbReference type="AlphaFoldDB" id="N1PMH6"/>
<sequence>MALTCPVSKTMGAPGWLELVISHSDVSALLLSQRVSKVWRRAFDASMLLQSRARLVPTNSHAKALPQQDQLEPTAVQHELKSDDAGDAICWTCEGIVLGRRIEVMQHKPSTGKSFIATLGPDLFTRLAAGSERSCLVRRATSTLKQR</sequence>
<evidence type="ECO:0000313" key="2">
    <source>
        <dbReference type="Proteomes" id="UP000016933"/>
    </source>
</evidence>
<dbReference type="EMBL" id="KB446539">
    <property type="protein sequence ID" value="EME44123.1"/>
    <property type="molecule type" value="Genomic_DNA"/>
</dbReference>
<dbReference type="Proteomes" id="UP000016933">
    <property type="component" value="Unassembled WGS sequence"/>
</dbReference>
<evidence type="ECO:0008006" key="3">
    <source>
        <dbReference type="Google" id="ProtNLM"/>
    </source>
</evidence>
<proteinExistence type="predicted"/>
<dbReference type="HOGENOM" id="CLU_1768007_0_0_1"/>
<protein>
    <recommendedName>
        <fullName evidence="3">F-box domain-containing protein</fullName>
    </recommendedName>
</protein>
<organism evidence="1 2">
    <name type="scientific">Dothistroma septosporum (strain NZE10 / CBS 128990)</name>
    <name type="common">Red band needle blight fungus</name>
    <name type="synonym">Mycosphaerella pini</name>
    <dbReference type="NCBI Taxonomy" id="675120"/>
    <lineage>
        <taxon>Eukaryota</taxon>
        <taxon>Fungi</taxon>
        <taxon>Dikarya</taxon>
        <taxon>Ascomycota</taxon>
        <taxon>Pezizomycotina</taxon>
        <taxon>Dothideomycetes</taxon>
        <taxon>Dothideomycetidae</taxon>
        <taxon>Mycosphaerellales</taxon>
        <taxon>Mycosphaerellaceae</taxon>
        <taxon>Dothistroma</taxon>
    </lineage>
</organism>
<accession>N1PMH6</accession>
<reference evidence="1 2" key="2">
    <citation type="journal article" date="2012" name="PLoS Pathog.">
        <title>Diverse lifestyles and strategies of plant pathogenesis encoded in the genomes of eighteen Dothideomycetes fungi.</title>
        <authorList>
            <person name="Ohm R.A."/>
            <person name="Feau N."/>
            <person name="Henrissat B."/>
            <person name="Schoch C.L."/>
            <person name="Horwitz B.A."/>
            <person name="Barry K.W."/>
            <person name="Condon B.J."/>
            <person name="Copeland A.C."/>
            <person name="Dhillon B."/>
            <person name="Glaser F."/>
            <person name="Hesse C.N."/>
            <person name="Kosti I."/>
            <person name="LaButti K."/>
            <person name="Lindquist E.A."/>
            <person name="Lucas S."/>
            <person name="Salamov A.A."/>
            <person name="Bradshaw R.E."/>
            <person name="Ciuffetti L."/>
            <person name="Hamelin R.C."/>
            <person name="Kema G.H.J."/>
            <person name="Lawrence C."/>
            <person name="Scott J.A."/>
            <person name="Spatafora J.W."/>
            <person name="Turgeon B.G."/>
            <person name="de Wit P.J.G.M."/>
            <person name="Zhong S."/>
            <person name="Goodwin S.B."/>
            <person name="Grigoriev I.V."/>
        </authorList>
    </citation>
    <scope>NUCLEOTIDE SEQUENCE [LARGE SCALE GENOMIC DNA]</scope>
    <source>
        <strain evidence="2">NZE10 / CBS 128990</strain>
    </source>
</reference>
<name>N1PMH6_DOTSN</name>
<gene>
    <name evidence="1" type="ORF">DOTSEDRAFT_34640</name>
</gene>